<name>A0A2P2DIH0_9LEPT</name>
<dbReference type="NCBIfam" id="TIGR01494">
    <property type="entry name" value="ATPase_P-type"/>
    <property type="match status" value="3"/>
</dbReference>
<dbReference type="InterPro" id="IPR050510">
    <property type="entry name" value="Cation_transp_ATPase_P-type"/>
</dbReference>
<dbReference type="Gene3D" id="2.70.150.10">
    <property type="entry name" value="Calcium-transporting ATPase, cytoplasmic transduction domain A"/>
    <property type="match status" value="1"/>
</dbReference>
<evidence type="ECO:0000256" key="1">
    <source>
        <dbReference type="ARBA" id="ARBA00004651"/>
    </source>
</evidence>
<dbReference type="PANTHER" id="PTHR43294:SF21">
    <property type="entry name" value="CATION TRANSPORTING ATPASE"/>
    <property type="match status" value="1"/>
</dbReference>
<dbReference type="GO" id="GO:0005886">
    <property type="term" value="C:plasma membrane"/>
    <property type="evidence" value="ECO:0007669"/>
    <property type="project" value="UniProtKB-SubCell"/>
</dbReference>
<keyword evidence="6" id="KW-0547">Nucleotide-binding</keyword>
<dbReference type="OrthoDB" id="9760364at2"/>
<evidence type="ECO:0000256" key="11">
    <source>
        <dbReference type="SAM" id="Phobius"/>
    </source>
</evidence>
<dbReference type="GO" id="GO:0019829">
    <property type="term" value="F:ATPase-coupled monoatomic cation transmembrane transporter activity"/>
    <property type="evidence" value="ECO:0007669"/>
    <property type="project" value="UniProtKB-ARBA"/>
</dbReference>
<evidence type="ECO:0000256" key="7">
    <source>
        <dbReference type="ARBA" id="ARBA00022840"/>
    </source>
</evidence>
<feature type="domain" description="Cation-transporting P-type ATPase N-terminal" evidence="12">
    <location>
        <begin position="2"/>
        <end position="75"/>
    </location>
</feature>
<dbReference type="PANTHER" id="PTHR43294">
    <property type="entry name" value="SODIUM/POTASSIUM-TRANSPORTING ATPASE SUBUNIT ALPHA"/>
    <property type="match status" value="1"/>
</dbReference>
<evidence type="ECO:0000256" key="3">
    <source>
        <dbReference type="ARBA" id="ARBA00022475"/>
    </source>
</evidence>
<evidence type="ECO:0000259" key="12">
    <source>
        <dbReference type="SMART" id="SM00831"/>
    </source>
</evidence>
<evidence type="ECO:0000256" key="5">
    <source>
        <dbReference type="ARBA" id="ARBA00022723"/>
    </source>
</evidence>
<feature type="transmembrane region" description="Helical" evidence="11">
    <location>
        <begin position="824"/>
        <end position="846"/>
    </location>
</feature>
<feature type="transmembrane region" description="Helical" evidence="11">
    <location>
        <begin position="50"/>
        <end position="70"/>
    </location>
</feature>
<dbReference type="GeneID" id="79829136"/>
<dbReference type="GO" id="GO:0005524">
    <property type="term" value="F:ATP binding"/>
    <property type="evidence" value="ECO:0007669"/>
    <property type="project" value="UniProtKB-KW"/>
</dbReference>
<feature type="transmembrane region" description="Helical" evidence="11">
    <location>
        <begin position="858"/>
        <end position="878"/>
    </location>
</feature>
<dbReference type="FunFam" id="2.70.150.10:FF:000016">
    <property type="entry name" value="Calcium-transporting P-type ATPase putative"/>
    <property type="match status" value="1"/>
</dbReference>
<dbReference type="Pfam" id="PF00690">
    <property type="entry name" value="Cation_ATPase_N"/>
    <property type="match status" value="1"/>
</dbReference>
<evidence type="ECO:0000256" key="4">
    <source>
        <dbReference type="ARBA" id="ARBA00022692"/>
    </source>
</evidence>
<dbReference type="Gene3D" id="1.20.1110.10">
    <property type="entry name" value="Calcium-transporting ATPase, transmembrane domain"/>
    <property type="match status" value="1"/>
</dbReference>
<dbReference type="RefSeq" id="WP_004788207.1">
    <property type="nucleotide sequence ID" value="NZ_BFAZ01000012.1"/>
</dbReference>
<dbReference type="GO" id="GO:0015662">
    <property type="term" value="F:P-type ion transporter activity"/>
    <property type="evidence" value="ECO:0007669"/>
    <property type="project" value="UniProtKB-ARBA"/>
</dbReference>
<sequence length="896" mass="98394">MEWYANTVESILVELRCTLQGLTRDEVIERQKEFGKNTLKEGKKVSGFQIFISQFTSLIIWILIGSAFLSGFLGEYIDSIVIISIVVLNGILGFYQEYNAEKSMEALKKMTTPHAKVLRDGDIKSIPNLEVVPGDIIELESGDIIPADARIISSSELKTNEAPLTGESVAVSKNNHSLSGTGLSIGERKNMLHLGTTIVTGTARAIVVATGMKSEIGNIAQMLDENIEEETPLQLKIKEFGKFLLLFCLGVVFLLFIIGVLRQIPLITLILTSVSLAVAAIPEGLPAIITVALSLGVVRMSKKNALVRKLSSVETLGSASVICTDKTGTLTVGQMTVKSIFTNSEVFQITGSGYNPEGEITDLEGQIKSKDRIPEILGSCMILCNNSHLSNENGEWISIGDPTETALLTLATKLGFNFEACNKEWERVSEIPFDSDRKMQSVICINSNQVNHSFVKGAPDIILKRCKDIQTDQGIFPLTSEIRSKIESQSKEFANQSLRLLGFAYKAIDSVTNGNQDTLPEDDLVFLGLTGMIDPPRAEVKEAIRKCNRAGIKVVMITGDHPDTAFAIAKDLNIASDKKQVLTPSELDTMDEKALEKSVREICVYARVSAKHKSRIVKAWKSQNVIVAMTGDGVNDAPAIKAANIGIAMGKNGTEVTKQASDLILNDDNFATIVNAIEEGRGIYNNIRKTLQYLLSGNIAELLVMLFCILIGLPIPLLPVHLLWINLVTDGLPALFLASDPIDTDVMEAQPKSSTENLINKDFITNMCLTGVLTSLTTLGVYLYGLEYESEEIARTHAFAVLVFIELFRSLSIRSEKPIWRTNLFGNMKLLILILITASVQIFGHHSEFFRSILKTSILDWVDCFMLLGVSIVPIFILEMYKVAISKIKSDNKVFS</sequence>
<dbReference type="InterPro" id="IPR023298">
    <property type="entry name" value="ATPase_P-typ_TM_dom_sf"/>
</dbReference>
<gene>
    <name evidence="13" type="ORF">LPTSP2_37210</name>
</gene>
<evidence type="ECO:0000256" key="8">
    <source>
        <dbReference type="ARBA" id="ARBA00022967"/>
    </source>
</evidence>
<evidence type="ECO:0000313" key="13">
    <source>
        <dbReference type="EMBL" id="GBF44418.1"/>
    </source>
</evidence>
<keyword evidence="9 11" id="KW-1133">Transmembrane helix</keyword>
<dbReference type="SUPFAM" id="SSF56784">
    <property type="entry name" value="HAD-like"/>
    <property type="match status" value="1"/>
</dbReference>
<dbReference type="FunFam" id="3.40.50.1000:FF:000028">
    <property type="entry name" value="Calcium-transporting P-type ATPase, putative"/>
    <property type="match status" value="1"/>
</dbReference>
<evidence type="ECO:0000313" key="14">
    <source>
        <dbReference type="Proteomes" id="UP000245206"/>
    </source>
</evidence>
<dbReference type="InterPro" id="IPR018303">
    <property type="entry name" value="ATPase_P-typ_P_site"/>
</dbReference>
<dbReference type="Pfam" id="PF00122">
    <property type="entry name" value="E1-E2_ATPase"/>
    <property type="match status" value="1"/>
</dbReference>
<dbReference type="EMBL" id="BFAZ01000012">
    <property type="protein sequence ID" value="GBF44418.1"/>
    <property type="molecule type" value="Genomic_DNA"/>
</dbReference>
<dbReference type="GO" id="GO:0098662">
    <property type="term" value="P:inorganic cation transmembrane transport"/>
    <property type="evidence" value="ECO:0007669"/>
    <property type="project" value="UniProtKB-ARBA"/>
</dbReference>
<dbReference type="PRINTS" id="PR00119">
    <property type="entry name" value="CATATPASE"/>
</dbReference>
<keyword evidence="10 11" id="KW-0472">Membrane</keyword>
<organism evidence="13 14">
    <name type="scientific">Leptospira ellinghausenii</name>
    <dbReference type="NCBI Taxonomy" id="1917822"/>
    <lineage>
        <taxon>Bacteria</taxon>
        <taxon>Pseudomonadati</taxon>
        <taxon>Spirochaetota</taxon>
        <taxon>Spirochaetia</taxon>
        <taxon>Leptospirales</taxon>
        <taxon>Leptospiraceae</taxon>
        <taxon>Leptospira</taxon>
    </lineage>
</organism>
<proteinExistence type="inferred from homology"/>
<evidence type="ECO:0000256" key="9">
    <source>
        <dbReference type="ARBA" id="ARBA00022989"/>
    </source>
</evidence>
<dbReference type="GO" id="GO:0140352">
    <property type="term" value="P:export from cell"/>
    <property type="evidence" value="ECO:0007669"/>
    <property type="project" value="UniProtKB-ARBA"/>
</dbReference>
<dbReference type="SFLD" id="SFLDF00027">
    <property type="entry name" value="p-type_atpase"/>
    <property type="match status" value="1"/>
</dbReference>
<evidence type="ECO:0000256" key="10">
    <source>
        <dbReference type="ARBA" id="ARBA00023136"/>
    </source>
</evidence>
<keyword evidence="14" id="KW-1185">Reference proteome</keyword>
<dbReference type="SFLD" id="SFLDG00002">
    <property type="entry name" value="C1.7:_P-type_atpase_like"/>
    <property type="match status" value="1"/>
</dbReference>
<dbReference type="Gene3D" id="3.40.50.1000">
    <property type="entry name" value="HAD superfamily/HAD-like"/>
    <property type="match status" value="1"/>
</dbReference>
<feature type="transmembrane region" description="Helical" evidence="11">
    <location>
        <begin position="76"/>
        <end position="95"/>
    </location>
</feature>
<reference evidence="14" key="1">
    <citation type="journal article" date="2019" name="Microbiol. Immunol.">
        <title>Molecular and phenotypic characterization of Leptospira johnsonii sp. nov., Leptospira ellinghausenii sp. nov. and Leptospira ryugenii sp. nov. isolated from soil and water in Japan.</title>
        <authorList>
            <person name="Masuzawa T."/>
            <person name="Saito M."/>
            <person name="Nakao R."/>
            <person name="Nikaido Y."/>
            <person name="Matsumoto M."/>
            <person name="Ogawa M."/>
            <person name="Yokoyama M."/>
            <person name="Hidaka Y."/>
            <person name="Tomita J."/>
            <person name="Sakakibara K."/>
            <person name="Suzuki K."/>
            <person name="Yasuda S."/>
            <person name="Sato H."/>
            <person name="Yamaguchi M."/>
            <person name="Yoshida S.I."/>
            <person name="Koizumi N."/>
            <person name="Kawamura Y."/>
        </authorList>
    </citation>
    <scope>NUCLEOTIDE SEQUENCE [LARGE SCALE GENOMIC DNA]</scope>
    <source>
        <strain evidence="14">E18</strain>
    </source>
</reference>
<keyword evidence="4 11" id="KW-0812">Transmembrane</keyword>
<feature type="transmembrane region" description="Helical" evidence="11">
    <location>
        <begin position="243"/>
        <end position="261"/>
    </location>
</feature>
<dbReference type="InterPro" id="IPR023214">
    <property type="entry name" value="HAD_sf"/>
</dbReference>
<feature type="transmembrane region" description="Helical" evidence="11">
    <location>
        <begin position="267"/>
        <end position="298"/>
    </location>
</feature>
<dbReference type="InterPro" id="IPR004014">
    <property type="entry name" value="ATPase_P-typ_cation-transptr_N"/>
</dbReference>
<dbReference type="SUPFAM" id="SSF81665">
    <property type="entry name" value="Calcium ATPase, transmembrane domain M"/>
    <property type="match status" value="1"/>
</dbReference>
<dbReference type="Proteomes" id="UP000245206">
    <property type="component" value="Unassembled WGS sequence"/>
</dbReference>
<dbReference type="InterPro" id="IPR001757">
    <property type="entry name" value="P_typ_ATPase"/>
</dbReference>
<dbReference type="Pfam" id="PF00689">
    <property type="entry name" value="Cation_ATPase_C"/>
    <property type="match status" value="1"/>
</dbReference>
<dbReference type="InterPro" id="IPR059000">
    <property type="entry name" value="ATPase_P-type_domA"/>
</dbReference>
<comment type="subcellular location">
    <subcellularLocation>
        <location evidence="1">Cell membrane</location>
        <topology evidence="1">Multi-pass membrane protein</topology>
    </subcellularLocation>
</comment>
<dbReference type="SMART" id="SM00831">
    <property type="entry name" value="Cation_ATPase_N"/>
    <property type="match status" value="1"/>
</dbReference>
<dbReference type="InterPro" id="IPR006068">
    <property type="entry name" value="ATPase_P-typ_cation-transptr_C"/>
</dbReference>
<evidence type="ECO:0000256" key="2">
    <source>
        <dbReference type="ARBA" id="ARBA00005675"/>
    </source>
</evidence>
<dbReference type="SUPFAM" id="SSF81660">
    <property type="entry name" value="Metal cation-transporting ATPase, ATP-binding domain N"/>
    <property type="match status" value="1"/>
</dbReference>
<protein>
    <submittedName>
        <fullName evidence="13">E1-E2 ATPase</fullName>
    </submittedName>
</protein>
<dbReference type="Gene3D" id="3.40.1110.10">
    <property type="entry name" value="Calcium-transporting ATPase, cytoplasmic domain N"/>
    <property type="match status" value="1"/>
</dbReference>
<evidence type="ECO:0000256" key="6">
    <source>
        <dbReference type="ARBA" id="ARBA00022741"/>
    </source>
</evidence>
<comment type="similarity">
    <text evidence="2">Belongs to the cation transport ATPase (P-type) (TC 3.A.3) family. Type IIA subfamily.</text>
</comment>
<dbReference type="PROSITE" id="PS00154">
    <property type="entry name" value="ATPASE_E1_E2"/>
    <property type="match status" value="1"/>
</dbReference>
<dbReference type="AlphaFoldDB" id="A0A2P2DIH0"/>
<keyword evidence="3" id="KW-1003">Cell membrane</keyword>
<keyword evidence="7" id="KW-0067">ATP-binding</keyword>
<dbReference type="SUPFAM" id="SSF81653">
    <property type="entry name" value="Calcium ATPase, transduction domain A"/>
    <property type="match status" value="1"/>
</dbReference>
<comment type="caution">
    <text evidence="13">The sequence shown here is derived from an EMBL/GenBank/DDBJ whole genome shotgun (WGS) entry which is preliminary data.</text>
</comment>
<dbReference type="InterPro" id="IPR008250">
    <property type="entry name" value="ATPase_P-typ_transduc_dom_A_sf"/>
</dbReference>
<dbReference type="Pfam" id="PF13246">
    <property type="entry name" value="Cation_ATPase"/>
    <property type="match status" value="1"/>
</dbReference>
<dbReference type="GO" id="GO:0046873">
    <property type="term" value="F:metal ion transmembrane transporter activity"/>
    <property type="evidence" value="ECO:0007669"/>
    <property type="project" value="UniProtKB-ARBA"/>
</dbReference>
<dbReference type="PRINTS" id="PR00121">
    <property type="entry name" value="NAKATPASE"/>
</dbReference>
<keyword evidence="8" id="KW-1278">Translocase</keyword>
<dbReference type="InterPro" id="IPR044492">
    <property type="entry name" value="P_typ_ATPase_HD_dom"/>
</dbReference>
<keyword evidence="5" id="KW-0479">Metal-binding</keyword>
<accession>A0A2P2DIH0</accession>
<dbReference type="InterPro" id="IPR036412">
    <property type="entry name" value="HAD-like_sf"/>
</dbReference>
<dbReference type="InterPro" id="IPR023299">
    <property type="entry name" value="ATPase_P-typ_cyto_dom_N"/>
</dbReference>
<dbReference type="GO" id="GO:0016887">
    <property type="term" value="F:ATP hydrolysis activity"/>
    <property type="evidence" value="ECO:0007669"/>
    <property type="project" value="InterPro"/>
</dbReference>
<feature type="transmembrane region" description="Helical" evidence="11">
    <location>
        <begin position="693"/>
        <end position="715"/>
    </location>
</feature>
<dbReference type="GO" id="GO:0046872">
    <property type="term" value="F:metal ion binding"/>
    <property type="evidence" value="ECO:0007669"/>
    <property type="project" value="UniProtKB-KW"/>
</dbReference>
<feature type="transmembrane region" description="Helical" evidence="11">
    <location>
        <begin position="763"/>
        <end position="784"/>
    </location>
</feature>
<dbReference type="SFLD" id="SFLDS00003">
    <property type="entry name" value="Haloacid_Dehalogenase"/>
    <property type="match status" value="1"/>
</dbReference>